<proteinExistence type="inferred from homology"/>
<evidence type="ECO:0000256" key="1">
    <source>
        <dbReference type="ARBA" id="ARBA00010164"/>
    </source>
</evidence>
<dbReference type="Pfam" id="PF07804">
    <property type="entry name" value="HipA_C"/>
    <property type="match status" value="1"/>
</dbReference>
<evidence type="ECO:0000259" key="5">
    <source>
        <dbReference type="Pfam" id="PF13657"/>
    </source>
</evidence>
<dbReference type="RefSeq" id="WP_205102990.1">
    <property type="nucleotide sequence ID" value="NZ_JACJJC010000010.1"/>
</dbReference>
<dbReference type="PANTHER" id="PTHR37419">
    <property type="entry name" value="SERINE/THREONINE-PROTEIN KINASE TOXIN HIPA"/>
    <property type="match status" value="1"/>
</dbReference>
<feature type="domain" description="HipA N-terminal subdomain 1" evidence="5">
    <location>
        <begin position="12"/>
        <end position="113"/>
    </location>
</feature>
<feature type="domain" description="HipA-like C-terminal" evidence="4">
    <location>
        <begin position="159"/>
        <end position="378"/>
    </location>
</feature>
<dbReference type="PANTHER" id="PTHR37419:SF8">
    <property type="entry name" value="TOXIN YJJJ"/>
    <property type="match status" value="1"/>
</dbReference>
<dbReference type="Pfam" id="PF13657">
    <property type="entry name" value="Couple_hipA"/>
    <property type="match status" value="1"/>
</dbReference>
<evidence type="ECO:0000256" key="2">
    <source>
        <dbReference type="ARBA" id="ARBA00022679"/>
    </source>
</evidence>
<evidence type="ECO:0000313" key="6">
    <source>
        <dbReference type="EMBL" id="MBM6704326.1"/>
    </source>
</evidence>
<sequence length="402" mass="44808">MKVQIFLNIDESRRFVGMLASNRLGIAFQYSDEFIKTKLEISPLSIPLQKSIWRSQSMIFDGLPGFAADSLPDGWGNLLLHRQLTRIGERLDAVDPLCRLCWVGRQGMGALEYEPEEKFRMDFHPDDIRLDTLANHAEEILNDREAGQALDELASLNGSSGGARPKIVCLVSPDKRVLQPGSTHSCQGDVGEPWIIKFRSSADSIESGALEYAVSLLAKRAGIDMPETHLFFSEKGPGWYGIKRFDRTESGKLHMATAAGLLHCNFREPCLDYRTLMALTQRLTGARDLLEMLRRAYFNFVIDNRDDHAKNFSFVMNGAGEWRLAPAYDLVPATGGFEHMTALMGDGKRPPRKAFLKLAAAFGIAPRKTEEALARVDDSLGDWQQLAKACGVTKPPVLKPIR</sequence>
<comment type="similarity">
    <text evidence="1">Belongs to the HipA Ser/Thr kinase family.</text>
</comment>
<dbReference type="InterPro" id="IPR052028">
    <property type="entry name" value="HipA_Ser/Thr_kinase"/>
</dbReference>
<dbReference type="InterPro" id="IPR012893">
    <property type="entry name" value="HipA-like_C"/>
</dbReference>
<name>A0ABS2DSK0_9BURK</name>
<protein>
    <submittedName>
        <fullName evidence="6">Type II toxin-antitoxin system HipA family toxin</fullName>
    </submittedName>
</protein>
<keyword evidence="2" id="KW-0808">Transferase</keyword>
<dbReference type="Proteomes" id="UP000715095">
    <property type="component" value="Unassembled WGS sequence"/>
</dbReference>
<dbReference type="EMBL" id="JACJJC010000010">
    <property type="protein sequence ID" value="MBM6704326.1"/>
    <property type="molecule type" value="Genomic_DNA"/>
</dbReference>
<evidence type="ECO:0000256" key="3">
    <source>
        <dbReference type="ARBA" id="ARBA00022777"/>
    </source>
</evidence>
<comment type="caution">
    <text evidence="6">The sequence shown here is derived from an EMBL/GenBank/DDBJ whole genome shotgun (WGS) entry which is preliminary data.</text>
</comment>
<reference evidence="6 7" key="1">
    <citation type="journal article" date="2021" name="Sci. Rep.">
        <title>The distribution of antibiotic resistance genes in chicken gut microbiota commensals.</title>
        <authorList>
            <person name="Juricova H."/>
            <person name="Matiasovicova J."/>
            <person name="Kubasova T."/>
            <person name="Cejkova D."/>
            <person name="Rychlik I."/>
        </authorList>
    </citation>
    <scope>NUCLEOTIDE SEQUENCE [LARGE SCALE GENOMIC DNA]</scope>
    <source>
        <strain evidence="6 7">An829</strain>
    </source>
</reference>
<keyword evidence="3" id="KW-0418">Kinase</keyword>
<organism evidence="6 7">
    <name type="scientific">Sutterella massiliensis</name>
    <dbReference type="NCBI Taxonomy" id="1816689"/>
    <lineage>
        <taxon>Bacteria</taxon>
        <taxon>Pseudomonadati</taxon>
        <taxon>Pseudomonadota</taxon>
        <taxon>Betaproteobacteria</taxon>
        <taxon>Burkholderiales</taxon>
        <taxon>Sutterellaceae</taxon>
        <taxon>Sutterella</taxon>
    </lineage>
</organism>
<gene>
    <name evidence="6" type="ORF">H6A60_07500</name>
</gene>
<accession>A0ABS2DSK0</accession>
<evidence type="ECO:0000259" key="4">
    <source>
        <dbReference type="Pfam" id="PF07804"/>
    </source>
</evidence>
<keyword evidence="7" id="KW-1185">Reference proteome</keyword>
<dbReference type="Gene3D" id="1.10.1070.20">
    <property type="match status" value="1"/>
</dbReference>
<evidence type="ECO:0000313" key="7">
    <source>
        <dbReference type="Proteomes" id="UP000715095"/>
    </source>
</evidence>
<dbReference type="InterPro" id="IPR017508">
    <property type="entry name" value="HipA_N1"/>
</dbReference>